<evidence type="ECO:0000313" key="1">
    <source>
        <dbReference type="EMBL" id="KAF9649640.1"/>
    </source>
</evidence>
<evidence type="ECO:0000313" key="2">
    <source>
        <dbReference type="Proteomes" id="UP000886501"/>
    </source>
</evidence>
<keyword evidence="2" id="KW-1185">Reference proteome</keyword>
<protein>
    <submittedName>
        <fullName evidence="1">Uncharacterized protein</fullName>
    </submittedName>
</protein>
<reference evidence="1" key="2">
    <citation type="journal article" date="2020" name="Nat. Commun.">
        <title>Large-scale genome sequencing of mycorrhizal fungi provides insights into the early evolution of symbiotic traits.</title>
        <authorList>
            <person name="Miyauchi S."/>
            <person name="Kiss E."/>
            <person name="Kuo A."/>
            <person name="Drula E."/>
            <person name="Kohler A."/>
            <person name="Sanchez-Garcia M."/>
            <person name="Morin E."/>
            <person name="Andreopoulos B."/>
            <person name="Barry K.W."/>
            <person name="Bonito G."/>
            <person name="Buee M."/>
            <person name="Carver A."/>
            <person name="Chen C."/>
            <person name="Cichocki N."/>
            <person name="Clum A."/>
            <person name="Culley D."/>
            <person name="Crous P.W."/>
            <person name="Fauchery L."/>
            <person name="Girlanda M."/>
            <person name="Hayes R.D."/>
            <person name="Keri Z."/>
            <person name="LaButti K."/>
            <person name="Lipzen A."/>
            <person name="Lombard V."/>
            <person name="Magnuson J."/>
            <person name="Maillard F."/>
            <person name="Murat C."/>
            <person name="Nolan M."/>
            <person name="Ohm R.A."/>
            <person name="Pangilinan J."/>
            <person name="Pereira M.F."/>
            <person name="Perotto S."/>
            <person name="Peter M."/>
            <person name="Pfister S."/>
            <person name="Riley R."/>
            <person name="Sitrit Y."/>
            <person name="Stielow J.B."/>
            <person name="Szollosi G."/>
            <person name="Zifcakova L."/>
            <person name="Stursova M."/>
            <person name="Spatafora J.W."/>
            <person name="Tedersoo L."/>
            <person name="Vaario L.M."/>
            <person name="Yamada A."/>
            <person name="Yan M."/>
            <person name="Wang P."/>
            <person name="Xu J."/>
            <person name="Bruns T."/>
            <person name="Baldrian P."/>
            <person name="Vilgalys R."/>
            <person name="Dunand C."/>
            <person name="Henrissat B."/>
            <person name="Grigoriev I.V."/>
            <person name="Hibbett D."/>
            <person name="Nagy L.G."/>
            <person name="Martin F.M."/>
        </authorList>
    </citation>
    <scope>NUCLEOTIDE SEQUENCE</scope>
    <source>
        <strain evidence="1">P2</strain>
    </source>
</reference>
<dbReference type="Proteomes" id="UP000886501">
    <property type="component" value="Unassembled WGS sequence"/>
</dbReference>
<organism evidence="1 2">
    <name type="scientific">Thelephora ganbajun</name>
    <name type="common">Ganba fungus</name>
    <dbReference type="NCBI Taxonomy" id="370292"/>
    <lineage>
        <taxon>Eukaryota</taxon>
        <taxon>Fungi</taxon>
        <taxon>Dikarya</taxon>
        <taxon>Basidiomycota</taxon>
        <taxon>Agaricomycotina</taxon>
        <taxon>Agaricomycetes</taxon>
        <taxon>Thelephorales</taxon>
        <taxon>Thelephoraceae</taxon>
        <taxon>Thelephora</taxon>
    </lineage>
</organism>
<dbReference type="EMBL" id="MU117995">
    <property type="protein sequence ID" value="KAF9649640.1"/>
    <property type="molecule type" value="Genomic_DNA"/>
</dbReference>
<comment type="caution">
    <text evidence="1">The sequence shown here is derived from an EMBL/GenBank/DDBJ whole genome shotgun (WGS) entry which is preliminary data.</text>
</comment>
<name>A0ACB6ZIK9_THEGA</name>
<sequence length="649" mass="71928">MSKRSRSDSLDAATVPQIPRMLKSETPEIRETAPHHGATRGVESVRIEEATDRNTVMQDTILRLHQSGRRVIDDPIVLPHAHHIPQRESIDGSKNMTFEWLLDYQVREKLEPRESEPNDLWRPASMVRTQSQGIHPHRASVASEKQSQARAWLSTFLGGGETFDDPIVIDGVEEVSVESTGHHSVSDSGPSGASRTAASNPAELAGTAVRDELEDHQGPANNGSEDSDSEGEEPDSGATGEDSDADRNVMPLPHPPFSPQLLPVLAHDWELSEEEFLTNEALPPRRKTGPAKGRKKRPETGRPGTVAVPRDNPTIVSQPSRKHIRLPLPPNGRARRLACSSTLDIWCAVTMRGDVQFINGIEHTKLPDLSMPGESHHHVEDACLVGNTLVIGYGASDRSVETQIETLNLNEFVNENDRLFFRNALLHPPHCDRGISSLAPVDNRRFLSGGYDKRIHLWTFSSEDSSIKTNDMKLYLNTPVRAIGYAPETKTAYVGSGRRIWNLKVEKPTNTEGLPISSEVNNIHVNLHEPDLVVLEVDDLDEQVHLFDIRAGGFKTQPAVRFGHRMRANGSARHSPSSYRYSRGSLSHCHFARGFADGYVFVWDFRNPKKVAVKLESRDEKQNVVHTAISGLDVAAFSTGVVTVYNQVV</sequence>
<gene>
    <name evidence="1" type="ORF">BDM02DRAFT_3186132</name>
</gene>
<proteinExistence type="predicted"/>
<accession>A0ACB6ZIK9</accession>
<reference evidence="1" key="1">
    <citation type="submission" date="2019-10" db="EMBL/GenBank/DDBJ databases">
        <authorList>
            <consortium name="DOE Joint Genome Institute"/>
            <person name="Kuo A."/>
            <person name="Miyauchi S."/>
            <person name="Kiss E."/>
            <person name="Drula E."/>
            <person name="Kohler A."/>
            <person name="Sanchez-Garcia M."/>
            <person name="Andreopoulos B."/>
            <person name="Barry K.W."/>
            <person name="Bonito G."/>
            <person name="Buee M."/>
            <person name="Carver A."/>
            <person name="Chen C."/>
            <person name="Cichocki N."/>
            <person name="Clum A."/>
            <person name="Culley D."/>
            <person name="Crous P.W."/>
            <person name="Fauchery L."/>
            <person name="Girlanda M."/>
            <person name="Hayes R."/>
            <person name="Keri Z."/>
            <person name="Labutti K."/>
            <person name="Lipzen A."/>
            <person name="Lombard V."/>
            <person name="Magnuson J."/>
            <person name="Maillard F."/>
            <person name="Morin E."/>
            <person name="Murat C."/>
            <person name="Nolan M."/>
            <person name="Ohm R."/>
            <person name="Pangilinan J."/>
            <person name="Pereira M."/>
            <person name="Perotto S."/>
            <person name="Peter M."/>
            <person name="Riley R."/>
            <person name="Sitrit Y."/>
            <person name="Stielow B."/>
            <person name="Szollosi G."/>
            <person name="Zifcakova L."/>
            <person name="Stursova M."/>
            <person name="Spatafora J.W."/>
            <person name="Tedersoo L."/>
            <person name="Vaario L.-M."/>
            <person name="Yamada A."/>
            <person name="Yan M."/>
            <person name="Wang P."/>
            <person name="Xu J."/>
            <person name="Bruns T."/>
            <person name="Baldrian P."/>
            <person name="Vilgalys R."/>
            <person name="Henrissat B."/>
            <person name="Grigoriev I.V."/>
            <person name="Hibbett D."/>
            <person name="Nagy L.G."/>
            <person name="Martin F.M."/>
        </authorList>
    </citation>
    <scope>NUCLEOTIDE SEQUENCE</scope>
    <source>
        <strain evidence="1">P2</strain>
    </source>
</reference>